<organism evidence="3 4">
    <name type="scientific">Coffea arabica</name>
    <name type="common">Arabian coffee</name>
    <dbReference type="NCBI Taxonomy" id="13443"/>
    <lineage>
        <taxon>Eukaryota</taxon>
        <taxon>Viridiplantae</taxon>
        <taxon>Streptophyta</taxon>
        <taxon>Embryophyta</taxon>
        <taxon>Tracheophyta</taxon>
        <taxon>Spermatophyta</taxon>
        <taxon>Magnoliopsida</taxon>
        <taxon>eudicotyledons</taxon>
        <taxon>Gunneridae</taxon>
        <taxon>Pentapetalae</taxon>
        <taxon>asterids</taxon>
        <taxon>lamiids</taxon>
        <taxon>Gentianales</taxon>
        <taxon>Rubiaceae</taxon>
        <taxon>Ixoroideae</taxon>
        <taxon>Gardenieae complex</taxon>
        <taxon>Bertiereae - Coffeeae clade</taxon>
        <taxon>Coffeeae</taxon>
        <taxon>Coffea</taxon>
    </lineage>
</organism>
<dbReference type="InterPro" id="IPR052343">
    <property type="entry name" value="Retrotransposon-Effector_Assoc"/>
</dbReference>
<dbReference type="CDD" id="cd01650">
    <property type="entry name" value="RT_nLTR_like"/>
    <property type="match status" value="1"/>
</dbReference>
<protein>
    <recommendedName>
        <fullName evidence="5">Reverse transcriptase domain-containing protein</fullName>
    </recommendedName>
</protein>
<keyword evidence="3" id="KW-1185">Reference proteome</keyword>
<dbReference type="InterPro" id="IPR043502">
    <property type="entry name" value="DNA/RNA_pol_sf"/>
</dbReference>
<dbReference type="PANTHER" id="PTHR46890:SF48">
    <property type="entry name" value="RNA-DIRECTED DNA POLYMERASE"/>
    <property type="match status" value="1"/>
</dbReference>
<evidence type="ECO:0008006" key="5">
    <source>
        <dbReference type="Google" id="ProtNLM"/>
    </source>
</evidence>
<feature type="domain" description="Reverse transcriptase zinc-binding" evidence="2">
    <location>
        <begin position="355"/>
        <end position="401"/>
    </location>
</feature>
<dbReference type="PANTHER" id="PTHR46890">
    <property type="entry name" value="NON-LTR RETROLELEMENT REVERSE TRANSCRIPTASE-LIKE PROTEIN-RELATED"/>
    <property type="match status" value="1"/>
</dbReference>
<sequence>MQQSRGWTSSLLVLIPKIESASQWRDFQPISLCNVGSKIISKILANHLNRLLQDLILPWQTGFVPRRGIFDNILLAQELIHELDRRLVDPNLVLKLDLDKAYDRVDWSFLLFMLRQFGFDEQVVDLLFRTFSNSWFSILINGEAVGFFKSTQGVRQGDPIFPALFLFVAEFLGRDDTIIFTRCSADTLTAIKDLLPLYQACSGQKRIYWDAWEKVCFPVGEIGLGFRSFDAVVNTFSCKLWWYPYLVVVDHPSPVWRRLVQVRDLAEGNIRWSLGEGLVNFWHDRWCTDVPLATLVPGSACPHMLVVELYRPHRWDEHRLRQFLPGHIVTQILKLRIFLGRKDKMVWGASSSGAFTVASAWEQLWCEKNLSTVHSLVWSTVVPLKVSFFTWRLLHRWVPLDHAF</sequence>
<dbReference type="SUPFAM" id="SSF56672">
    <property type="entry name" value="DNA/RNA polymerases"/>
    <property type="match status" value="1"/>
</dbReference>
<proteinExistence type="predicted"/>
<dbReference type="Pfam" id="PF00078">
    <property type="entry name" value="RVT_1"/>
    <property type="match status" value="1"/>
</dbReference>
<dbReference type="Proteomes" id="UP001652660">
    <property type="component" value="Chromosome 4c"/>
</dbReference>
<dbReference type="Pfam" id="PF13966">
    <property type="entry name" value="zf-RVT"/>
    <property type="match status" value="1"/>
</dbReference>
<reference evidence="4" key="1">
    <citation type="submission" date="2025-08" db="UniProtKB">
        <authorList>
            <consortium name="RefSeq"/>
        </authorList>
    </citation>
    <scope>IDENTIFICATION</scope>
    <source>
        <tissue evidence="4">Leaves</tissue>
    </source>
</reference>
<accession>A0ABM4U137</accession>
<dbReference type="GeneID" id="140004748"/>
<evidence type="ECO:0000259" key="1">
    <source>
        <dbReference type="Pfam" id="PF00078"/>
    </source>
</evidence>
<dbReference type="InterPro" id="IPR000477">
    <property type="entry name" value="RT_dom"/>
</dbReference>
<gene>
    <name evidence="4" type="primary">LOC140004748</name>
</gene>
<evidence type="ECO:0000313" key="4">
    <source>
        <dbReference type="RefSeq" id="XP_071900993.1"/>
    </source>
</evidence>
<name>A0ABM4U137_COFAR</name>
<feature type="domain" description="Reverse transcriptase" evidence="1">
    <location>
        <begin position="26"/>
        <end position="170"/>
    </location>
</feature>
<evidence type="ECO:0000313" key="3">
    <source>
        <dbReference type="Proteomes" id="UP001652660"/>
    </source>
</evidence>
<dbReference type="RefSeq" id="XP_071900993.1">
    <property type="nucleotide sequence ID" value="XM_072044892.1"/>
</dbReference>
<evidence type="ECO:0000259" key="2">
    <source>
        <dbReference type="Pfam" id="PF13966"/>
    </source>
</evidence>
<dbReference type="InterPro" id="IPR026960">
    <property type="entry name" value="RVT-Znf"/>
</dbReference>